<keyword evidence="7" id="KW-0328">Glycosyltransferase</keyword>
<dbReference type="InterPro" id="IPR018090">
    <property type="entry name" value="Pyrmidine_PPas_bac/euk"/>
</dbReference>
<evidence type="ECO:0000256" key="8">
    <source>
        <dbReference type="ARBA" id="ARBA00022679"/>
    </source>
</evidence>
<dbReference type="Pfam" id="PF02885">
    <property type="entry name" value="Glycos_trans_3N"/>
    <property type="match status" value="1"/>
</dbReference>
<evidence type="ECO:0000256" key="10">
    <source>
        <dbReference type="ARBA" id="ARBA00048525"/>
    </source>
</evidence>
<evidence type="ECO:0000313" key="13">
    <source>
        <dbReference type="Proteomes" id="UP000282654"/>
    </source>
</evidence>
<evidence type="ECO:0000256" key="1">
    <source>
        <dbReference type="ARBA" id="ARBA00001066"/>
    </source>
</evidence>
<dbReference type="Pfam" id="PF07831">
    <property type="entry name" value="PYNP_C"/>
    <property type="match status" value="1"/>
</dbReference>
<comment type="catalytic activity">
    <reaction evidence="1">
        <text>2'-deoxyuridine + phosphate = 2-deoxy-alpha-D-ribose 1-phosphate + uracil</text>
        <dbReference type="Rhea" id="RHEA:22824"/>
        <dbReference type="ChEBI" id="CHEBI:16450"/>
        <dbReference type="ChEBI" id="CHEBI:17568"/>
        <dbReference type="ChEBI" id="CHEBI:43474"/>
        <dbReference type="ChEBI" id="CHEBI:57259"/>
        <dbReference type="EC" id="2.4.2.2"/>
    </reaction>
</comment>
<comment type="subunit">
    <text evidence="4">Homodimer.</text>
</comment>
<dbReference type="InterPro" id="IPR013102">
    <property type="entry name" value="PYNP_C"/>
</dbReference>
<dbReference type="RefSeq" id="WP_123927398.1">
    <property type="nucleotide sequence ID" value="NZ_RKRE01000001.1"/>
</dbReference>
<dbReference type="InterPro" id="IPR036566">
    <property type="entry name" value="PYNP-like_C_sf"/>
</dbReference>
<dbReference type="GO" id="GO:0006213">
    <property type="term" value="P:pyrimidine nucleoside metabolic process"/>
    <property type="evidence" value="ECO:0007669"/>
    <property type="project" value="InterPro"/>
</dbReference>
<evidence type="ECO:0000256" key="7">
    <source>
        <dbReference type="ARBA" id="ARBA00022676"/>
    </source>
</evidence>
<comment type="catalytic activity">
    <reaction evidence="10">
        <text>thymidine + phosphate = 2-deoxy-alpha-D-ribose 1-phosphate + thymine</text>
        <dbReference type="Rhea" id="RHEA:16037"/>
        <dbReference type="ChEBI" id="CHEBI:17748"/>
        <dbReference type="ChEBI" id="CHEBI:17821"/>
        <dbReference type="ChEBI" id="CHEBI:43474"/>
        <dbReference type="ChEBI" id="CHEBI:57259"/>
        <dbReference type="EC" id="2.4.2.2"/>
    </reaction>
</comment>
<keyword evidence="8" id="KW-0808">Transferase</keyword>
<evidence type="ECO:0000313" key="12">
    <source>
        <dbReference type="EMBL" id="RPF49635.1"/>
    </source>
</evidence>
<dbReference type="Gene3D" id="1.20.970.10">
    <property type="entry name" value="Transferase, Pyrimidine Nucleoside Phosphorylase, Chain C"/>
    <property type="match status" value="1"/>
</dbReference>
<dbReference type="GO" id="GO:0004645">
    <property type="term" value="F:1,4-alpha-oligoglucan phosphorylase activity"/>
    <property type="evidence" value="ECO:0007669"/>
    <property type="project" value="InterPro"/>
</dbReference>
<dbReference type="InterPro" id="IPR017872">
    <property type="entry name" value="Pyrmidine_PPase_CS"/>
</dbReference>
<dbReference type="Gene3D" id="3.40.1030.10">
    <property type="entry name" value="Nucleoside phosphorylase/phosphoribosyltransferase catalytic domain"/>
    <property type="match status" value="1"/>
</dbReference>
<accession>A0A3N5BUR9</accession>
<evidence type="ECO:0000256" key="5">
    <source>
        <dbReference type="ARBA" id="ARBA00011889"/>
    </source>
</evidence>
<dbReference type="Gene3D" id="3.90.1170.30">
    <property type="entry name" value="Pyrimidine nucleoside phosphorylase-like, C-terminal domain"/>
    <property type="match status" value="1"/>
</dbReference>
<protein>
    <recommendedName>
        <fullName evidence="6">Pyrimidine-nucleoside phosphorylase</fullName>
        <ecNumber evidence="5">2.4.2.2</ecNumber>
    </recommendedName>
</protein>
<dbReference type="PIRSF" id="PIRSF000478">
    <property type="entry name" value="TP_PyNP"/>
    <property type="match status" value="1"/>
</dbReference>
<evidence type="ECO:0000256" key="6">
    <source>
        <dbReference type="ARBA" id="ARBA00014680"/>
    </source>
</evidence>
<dbReference type="NCBIfam" id="NF004490">
    <property type="entry name" value="PRK05820.1"/>
    <property type="match status" value="1"/>
</dbReference>
<dbReference type="SUPFAM" id="SSF52418">
    <property type="entry name" value="Nucleoside phosphorylase/phosphoribosyltransferase catalytic domain"/>
    <property type="match status" value="1"/>
</dbReference>
<dbReference type="InterPro" id="IPR000312">
    <property type="entry name" value="Glycosyl_Trfase_fam3"/>
</dbReference>
<dbReference type="SUPFAM" id="SSF47648">
    <property type="entry name" value="Nucleoside phosphorylase/phosphoribosyltransferase N-terminal domain"/>
    <property type="match status" value="1"/>
</dbReference>
<feature type="domain" description="Pyrimidine nucleoside phosphorylase C-terminal" evidence="11">
    <location>
        <begin position="345"/>
        <end position="418"/>
    </location>
</feature>
<dbReference type="AlphaFoldDB" id="A0A3N5BUR9"/>
<dbReference type="EMBL" id="RKRE01000001">
    <property type="protein sequence ID" value="RPF49635.1"/>
    <property type="molecule type" value="Genomic_DNA"/>
</dbReference>
<dbReference type="SUPFAM" id="SSF54680">
    <property type="entry name" value="Pyrimidine nucleoside phosphorylase C-terminal domain"/>
    <property type="match status" value="1"/>
</dbReference>
<keyword evidence="13" id="KW-1185">Reference proteome</keyword>
<dbReference type="GO" id="GO:0006206">
    <property type="term" value="P:pyrimidine nucleobase metabolic process"/>
    <property type="evidence" value="ECO:0007669"/>
    <property type="project" value="InterPro"/>
</dbReference>
<evidence type="ECO:0000256" key="9">
    <source>
        <dbReference type="ARBA" id="ARBA00048453"/>
    </source>
</evidence>
<dbReference type="InterPro" id="IPR035902">
    <property type="entry name" value="Nuc_phospho_transferase"/>
</dbReference>
<dbReference type="InterPro" id="IPR017459">
    <property type="entry name" value="Glycosyl_Trfase_fam3_N_dom"/>
</dbReference>
<evidence type="ECO:0000256" key="4">
    <source>
        <dbReference type="ARBA" id="ARBA00011738"/>
    </source>
</evidence>
<dbReference type="GO" id="GO:0005829">
    <property type="term" value="C:cytosol"/>
    <property type="evidence" value="ECO:0007669"/>
    <property type="project" value="TreeGrafter"/>
</dbReference>
<dbReference type="Pfam" id="PF00591">
    <property type="entry name" value="Glycos_transf_3"/>
    <property type="match status" value="1"/>
</dbReference>
<dbReference type="PROSITE" id="PS00647">
    <property type="entry name" value="THYMID_PHOSPHORYLASE"/>
    <property type="match status" value="1"/>
</dbReference>
<name>A0A3N5BUR9_9THEO</name>
<dbReference type="GO" id="GO:0009032">
    <property type="term" value="F:thymidine phosphorylase activity"/>
    <property type="evidence" value="ECO:0007669"/>
    <property type="project" value="TreeGrafter"/>
</dbReference>
<comment type="caution">
    <text evidence="12">The sequence shown here is derived from an EMBL/GenBank/DDBJ whole genome shotgun (WGS) entry which is preliminary data.</text>
</comment>
<comment type="similarity">
    <text evidence="3">Belongs to the thymidine/pyrimidine-nucleoside phosphorylase family.</text>
</comment>
<evidence type="ECO:0000256" key="3">
    <source>
        <dbReference type="ARBA" id="ARBA00006915"/>
    </source>
</evidence>
<reference evidence="12 13" key="1">
    <citation type="submission" date="2018-11" db="EMBL/GenBank/DDBJ databases">
        <title>Genomic Encyclopedia of Type Strains, Phase IV (KMG-IV): sequencing the most valuable type-strain genomes for metagenomic binning, comparative biology and taxonomic classification.</title>
        <authorList>
            <person name="Goeker M."/>
        </authorList>
    </citation>
    <scope>NUCLEOTIDE SEQUENCE [LARGE SCALE GENOMIC DNA]</scope>
    <source>
        <strain evidence="12 13">DSM 102936</strain>
    </source>
</reference>
<dbReference type="EC" id="2.4.2.2" evidence="5"/>
<dbReference type="InterPro" id="IPR000053">
    <property type="entry name" value="Thymidine/pyrmidine_PPase"/>
</dbReference>
<dbReference type="PANTHER" id="PTHR10515">
    <property type="entry name" value="THYMIDINE PHOSPHORYLASE"/>
    <property type="match status" value="1"/>
</dbReference>
<evidence type="ECO:0000256" key="2">
    <source>
        <dbReference type="ARBA" id="ARBA00003877"/>
    </source>
</evidence>
<dbReference type="FunFam" id="3.40.1030.10:FF:000003">
    <property type="entry name" value="Pyrimidine-nucleoside phosphorylase"/>
    <property type="match status" value="1"/>
</dbReference>
<proteinExistence type="inferred from homology"/>
<organism evidence="12 13">
    <name type="scientific">Thermodesulfitimonas autotrophica</name>
    <dbReference type="NCBI Taxonomy" id="1894989"/>
    <lineage>
        <taxon>Bacteria</taxon>
        <taxon>Bacillati</taxon>
        <taxon>Bacillota</taxon>
        <taxon>Clostridia</taxon>
        <taxon>Thermoanaerobacterales</taxon>
        <taxon>Thermoanaerobacteraceae</taxon>
        <taxon>Thermodesulfitimonas</taxon>
    </lineage>
</organism>
<dbReference type="NCBIfam" id="TIGR02644">
    <property type="entry name" value="Y_phosphoryl"/>
    <property type="match status" value="1"/>
</dbReference>
<sequence>MEAYAIIRKKRDGERLSPEEISWFIDRYVAGEVADYQAAAWLMAAYLRGLDAGETLALTEALARSGEQVDLSGIRGVKVDKHSTGGVGDKTTLVLAPLLAAAGAKVAKMSGRGLGHTGGTIDKLEAIPGFRTAMEREEFVAQVNRTGVAVAAQTEKIVPADRKLYALRDVTATVDSIPLIAASVMAKKLACGADVIVLDVKTGSGAFMQDAAAAQELARLMVAIGKRAGRRVVALVTDMDQPLGYAVGNAIEVAEAIATLKGRGPLDLTELCLELGSRALCLGGLAVSLKTARARLEELLLGGQALGKFREWVAAQGGDPRVVDEPELLPQAPQKIPVLSPRAGYVVQINALAVGEAARALGAGRRRKEEGVDPAVGVLLVAKTGSRVEAGEPLAYILAREKGVAEAQELLAGAFTVAVNPPKTRPLVCAVVEK</sequence>
<evidence type="ECO:0000259" key="11">
    <source>
        <dbReference type="SMART" id="SM00941"/>
    </source>
</evidence>
<gene>
    <name evidence="12" type="ORF">EDD75_0454</name>
</gene>
<dbReference type="OrthoDB" id="9763887at2"/>
<comment type="function">
    <text evidence="2">Catalyzes phosphorolysis of the pyrimidine nucleosides uridine, thymidine and 2'-deoxyuridine with the formation of the corresponding pyrimidine base and ribose-1-phosphate.</text>
</comment>
<dbReference type="SMART" id="SM00941">
    <property type="entry name" value="PYNP_C"/>
    <property type="match status" value="1"/>
</dbReference>
<dbReference type="PANTHER" id="PTHR10515:SF0">
    <property type="entry name" value="THYMIDINE PHOSPHORYLASE"/>
    <property type="match status" value="1"/>
</dbReference>
<comment type="catalytic activity">
    <reaction evidence="9">
        <text>uridine + phosphate = alpha-D-ribose 1-phosphate + uracil</text>
        <dbReference type="Rhea" id="RHEA:24388"/>
        <dbReference type="ChEBI" id="CHEBI:16704"/>
        <dbReference type="ChEBI" id="CHEBI:17568"/>
        <dbReference type="ChEBI" id="CHEBI:43474"/>
        <dbReference type="ChEBI" id="CHEBI:57720"/>
        <dbReference type="EC" id="2.4.2.2"/>
    </reaction>
</comment>
<dbReference type="Proteomes" id="UP000282654">
    <property type="component" value="Unassembled WGS sequence"/>
</dbReference>
<dbReference type="InterPro" id="IPR036320">
    <property type="entry name" value="Glycosyl_Trfase_fam3_N_dom_sf"/>
</dbReference>